<feature type="chain" id="PRO_5006857410" evidence="2">
    <location>
        <begin position="18"/>
        <end position="536"/>
    </location>
</feature>
<name>A0A0U5FYK8_ASPCI</name>
<sequence length="536" mass="58574">MILSLLSLLGRLGAVTASLIVVGLNAKFITERLWLTDLLVYIEVVAGVSVVAALVPPYPNFLYDSFWAAVWIIAAIFALVLQFAESNCYGLQPHSPIECATYKAGTAFAFIALLSWLGSAFMGGLAILALMANVGNRYWGRPLHLGATEKDDTVSPEEVRKVKGLGNSHVARWFICYGILGVVLLAVGIPVIVIYAAPAFARYLMQGIPVPDNVRIQLKNPTNDSIGVTLESDVWVPDGGDVTFYPMDVTFFSNDEYPNFDPIASISLPLLKYKSKEHLNIPEQRLQLGNLDAFARFIEHAAFNSTFTLGGIARAKVKIATISTEVDLYKSVTFPAFNAFPTIEFKEIGLKTRDANGYNLHAKVVLENPTPASATLGDVTLNAMIGDFIIGEGRVSVANIIPGRNTFDVDAKLNITNIQNNINAIMAIELPYLKREQIIVSASVTSVVYEGEHLPYWEEAFGRLEIALARPIRPLVQSILDSGFLGSYMSPIVKRVLNIILENVKEMDEDDLEDYAEGLGDIGTRALSLLSTLGIL</sequence>
<evidence type="ECO:0000313" key="3">
    <source>
        <dbReference type="EMBL" id="CEL03863.1"/>
    </source>
</evidence>
<evidence type="ECO:0000313" key="4">
    <source>
        <dbReference type="Proteomes" id="UP000054771"/>
    </source>
</evidence>
<dbReference type="PANTHER" id="PTHR35895">
    <property type="entry name" value="CHROMOSOME 16, WHOLE GENOME SHOTGUN SEQUENCE"/>
    <property type="match status" value="1"/>
</dbReference>
<keyword evidence="1" id="KW-0812">Transmembrane</keyword>
<gene>
    <name evidence="3" type="ORF">ASPCAL05002</name>
</gene>
<dbReference type="Pfam" id="PF12505">
    <property type="entry name" value="DUF3712"/>
    <property type="match status" value="1"/>
</dbReference>
<dbReference type="Proteomes" id="UP000054771">
    <property type="component" value="Unassembled WGS sequence"/>
</dbReference>
<organism evidence="3 4">
    <name type="scientific">Aspergillus calidoustus</name>
    <dbReference type="NCBI Taxonomy" id="454130"/>
    <lineage>
        <taxon>Eukaryota</taxon>
        <taxon>Fungi</taxon>
        <taxon>Dikarya</taxon>
        <taxon>Ascomycota</taxon>
        <taxon>Pezizomycotina</taxon>
        <taxon>Eurotiomycetes</taxon>
        <taxon>Eurotiomycetidae</taxon>
        <taxon>Eurotiales</taxon>
        <taxon>Aspergillaceae</taxon>
        <taxon>Aspergillus</taxon>
        <taxon>Aspergillus subgen. Nidulantes</taxon>
    </lineage>
</organism>
<dbReference type="OrthoDB" id="10039566at2759"/>
<evidence type="ECO:0000256" key="1">
    <source>
        <dbReference type="SAM" id="Phobius"/>
    </source>
</evidence>
<dbReference type="InterPro" id="IPR046368">
    <property type="entry name" value="Tag1"/>
</dbReference>
<keyword evidence="4" id="KW-1185">Reference proteome</keyword>
<dbReference type="AlphaFoldDB" id="A0A0U5FYK8"/>
<accession>A0A0U5FYK8</accession>
<dbReference type="PANTHER" id="PTHR35895:SF2">
    <property type="match status" value="1"/>
</dbReference>
<dbReference type="GO" id="GO:0000329">
    <property type="term" value="C:fungal-type vacuole membrane"/>
    <property type="evidence" value="ECO:0007669"/>
    <property type="project" value="InterPro"/>
</dbReference>
<dbReference type="InterPro" id="IPR022185">
    <property type="entry name" value="DUF3712"/>
</dbReference>
<feature type="transmembrane region" description="Helical" evidence="1">
    <location>
        <begin position="170"/>
        <end position="197"/>
    </location>
</feature>
<dbReference type="Gene3D" id="2.60.40.1820">
    <property type="match status" value="1"/>
</dbReference>
<protein>
    <submittedName>
        <fullName evidence="3">Uncharacterized protein</fullName>
    </submittedName>
</protein>
<reference evidence="4" key="1">
    <citation type="journal article" date="2016" name="Genome Announc.">
        <title>Draft genome sequences of fungus Aspergillus calidoustus.</title>
        <authorList>
            <person name="Horn F."/>
            <person name="Linde J."/>
            <person name="Mattern D.J."/>
            <person name="Walther G."/>
            <person name="Guthke R."/>
            <person name="Scherlach K."/>
            <person name="Martin K."/>
            <person name="Brakhage A.A."/>
            <person name="Petzke L."/>
            <person name="Valiante V."/>
        </authorList>
    </citation>
    <scope>NUCLEOTIDE SEQUENCE [LARGE SCALE GENOMIC DNA]</scope>
    <source>
        <strain evidence="4">SF006504</strain>
    </source>
</reference>
<dbReference type="EMBL" id="CDMC01000004">
    <property type="protein sequence ID" value="CEL03863.1"/>
    <property type="molecule type" value="Genomic_DNA"/>
</dbReference>
<feature type="transmembrane region" description="Helical" evidence="1">
    <location>
        <begin position="66"/>
        <end position="84"/>
    </location>
</feature>
<feature type="transmembrane region" description="Helical" evidence="1">
    <location>
        <begin position="104"/>
        <end position="131"/>
    </location>
</feature>
<keyword evidence="1" id="KW-1133">Transmembrane helix</keyword>
<proteinExistence type="predicted"/>
<keyword evidence="1" id="KW-0472">Membrane</keyword>
<evidence type="ECO:0000256" key="2">
    <source>
        <dbReference type="SAM" id="SignalP"/>
    </source>
</evidence>
<keyword evidence="2" id="KW-0732">Signal</keyword>
<feature type="signal peptide" evidence="2">
    <location>
        <begin position="1"/>
        <end position="17"/>
    </location>
</feature>
<feature type="transmembrane region" description="Helical" evidence="1">
    <location>
        <begin position="33"/>
        <end position="54"/>
    </location>
</feature>